<organism evidence="13 14">
    <name type="scientific">Pestalotiopsis fici (strain W106-1 / CGMCC3.15140)</name>
    <dbReference type="NCBI Taxonomy" id="1229662"/>
    <lineage>
        <taxon>Eukaryota</taxon>
        <taxon>Fungi</taxon>
        <taxon>Dikarya</taxon>
        <taxon>Ascomycota</taxon>
        <taxon>Pezizomycotina</taxon>
        <taxon>Sordariomycetes</taxon>
        <taxon>Xylariomycetidae</taxon>
        <taxon>Amphisphaeriales</taxon>
        <taxon>Sporocadaceae</taxon>
        <taxon>Pestalotiopsis</taxon>
    </lineage>
</organism>
<evidence type="ECO:0000256" key="2">
    <source>
        <dbReference type="ARBA" id="ARBA00004687"/>
    </source>
</evidence>
<evidence type="ECO:0000256" key="11">
    <source>
        <dbReference type="ARBA" id="ARBA00023136"/>
    </source>
</evidence>
<evidence type="ECO:0000313" key="13">
    <source>
        <dbReference type="EMBL" id="ETS74337.1"/>
    </source>
</evidence>
<evidence type="ECO:0000256" key="6">
    <source>
        <dbReference type="ARBA" id="ARBA00022676"/>
    </source>
</evidence>
<keyword evidence="5 12" id="KW-0337">GPI-anchor biosynthesis</keyword>
<evidence type="ECO:0000256" key="7">
    <source>
        <dbReference type="ARBA" id="ARBA00022679"/>
    </source>
</evidence>
<evidence type="ECO:0000256" key="1">
    <source>
        <dbReference type="ARBA" id="ARBA00004477"/>
    </source>
</evidence>
<evidence type="ECO:0000256" key="9">
    <source>
        <dbReference type="ARBA" id="ARBA00022824"/>
    </source>
</evidence>
<dbReference type="UniPathway" id="UPA00196"/>
<name>W3WMG7_PESFW</name>
<dbReference type="GO" id="GO:0000009">
    <property type="term" value="F:alpha-1,6-mannosyltransferase activity"/>
    <property type="evidence" value="ECO:0007669"/>
    <property type="project" value="InterPro"/>
</dbReference>
<keyword evidence="8 12" id="KW-0812">Transmembrane</keyword>
<evidence type="ECO:0000256" key="8">
    <source>
        <dbReference type="ARBA" id="ARBA00022692"/>
    </source>
</evidence>
<comment type="subcellular location">
    <subcellularLocation>
        <location evidence="1 12">Endoplasmic reticulum membrane</location>
        <topology evidence="1 12">Multi-pass membrane protein</topology>
    </subcellularLocation>
</comment>
<comment type="function">
    <text evidence="12">Mannosyltransferase involved in glycosylphosphatidylinositol-anchor biosynthesis.</text>
</comment>
<dbReference type="Proteomes" id="UP000030651">
    <property type="component" value="Unassembled WGS sequence"/>
</dbReference>
<sequence>MASLDLGRPIQTLVLAFAAWKAFLLLVAIGSSVGSAYDTSTTLIQHQATSYNESVLDISTKLTRWDAIYFIQSARRGYVFEQEWAFGLGLPTTISAIVKVFNKLGIEGSDALEPLIGVGISHLAHLLSVLALYRLGLRLYSQQTAVIAALLHIISPAGLFLSAPYNEAPFSFLTFSGFLLFSYGCLDRSRGFLGDAAIVGSGMVLGLATTFRSNGILNGVPFAAYAISELTSVLKSPNAFSLRRLAALGIGGQYIAMGSIGPQVLAYQSFCSGSSASDPRPWCNAWLPSIYTFVQERYWNVGFLRYWVPGNIPLFLLASPMIYLLSKSGWSVLGESVMEIKNPKSPAAAFSGASLFVAAMAFSQLLLAGAAVTTYHIQVITRLSSAYPLWYFWLAQQLGQADTSKRAGAIVMYMVMYATIQGVLFASFLPPA</sequence>
<keyword evidence="6 12" id="KW-0328">Glycosyltransferase</keyword>
<evidence type="ECO:0000256" key="5">
    <source>
        <dbReference type="ARBA" id="ARBA00022502"/>
    </source>
</evidence>
<gene>
    <name evidence="13" type="ORF">PFICI_14203</name>
</gene>
<dbReference type="OrthoDB" id="10252502at2759"/>
<dbReference type="PANTHER" id="PTHR12468">
    <property type="entry name" value="GPI MANNOSYLTRANSFERASE 2"/>
    <property type="match status" value="1"/>
</dbReference>
<dbReference type="OMA" id="GALFIWC"/>
<feature type="transmembrane region" description="Helical" evidence="12">
    <location>
        <begin position="145"/>
        <end position="163"/>
    </location>
</feature>
<dbReference type="STRING" id="1229662.W3WMG7"/>
<dbReference type="RefSeq" id="XP_007840975.1">
    <property type="nucleotide sequence ID" value="XM_007842784.1"/>
</dbReference>
<dbReference type="HOGENOM" id="CLU_029048_0_0_1"/>
<feature type="transmembrane region" description="Helical" evidence="12">
    <location>
        <begin position="12"/>
        <end position="33"/>
    </location>
</feature>
<dbReference type="FunCoup" id="W3WMG7">
    <property type="interactions" value="293"/>
</dbReference>
<feature type="transmembrane region" description="Helical" evidence="12">
    <location>
        <begin position="407"/>
        <end position="429"/>
    </location>
</feature>
<dbReference type="EC" id="2.4.1.-" evidence="12"/>
<dbReference type="EMBL" id="KI912120">
    <property type="protein sequence ID" value="ETS74337.1"/>
    <property type="molecule type" value="Genomic_DNA"/>
</dbReference>
<proteinExistence type="inferred from homology"/>
<accession>W3WMG7</accession>
<evidence type="ECO:0000313" key="14">
    <source>
        <dbReference type="Proteomes" id="UP000030651"/>
    </source>
</evidence>
<protein>
    <recommendedName>
        <fullName evidence="4 12">GPI mannosyltransferase 2</fullName>
        <ecNumber evidence="12">2.4.1.-</ecNumber>
    </recommendedName>
</protein>
<evidence type="ECO:0000256" key="12">
    <source>
        <dbReference type="RuleBase" id="RU363112"/>
    </source>
</evidence>
<keyword evidence="11 12" id="KW-0472">Membrane</keyword>
<feature type="transmembrane region" description="Helical" evidence="12">
    <location>
        <begin position="375"/>
        <end position="395"/>
    </location>
</feature>
<dbReference type="GO" id="GO:0006506">
    <property type="term" value="P:GPI anchor biosynthetic process"/>
    <property type="evidence" value="ECO:0007669"/>
    <property type="project" value="UniProtKB-UniPathway"/>
</dbReference>
<dbReference type="PANTHER" id="PTHR12468:SF2">
    <property type="entry name" value="GPI MANNOSYLTRANSFERASE 2"/>
    <property type="match status" value="1"/>
</dbReference>
<evidence type="ECO:0000256" key="10">
    <source>
        <dbReference type="ARBA" id="ARBA00022989"/>
    </source>
</evidence>
<keyword evidence="14" id="KW-1185">Reference proteome</keyword>
<dbReference type="GO" id="GO:0004376">
    <property type="term" value="F:GPI mannosyltransferase activity"/>
    <property type="evidence" value="ECO:0007669"/>
    <property type="project" value="InterPro"/>
</dbReference>
<dbReference type="KEGG" id="pfy:PFICI_14203"/>
<keyword evidence="10 12" id="KW-1133">Transmembrane helix</keyword>
<evidence type="ECO:0000256" key="4">
    <source>
        <dbReference type="ARBA" id="ARBA00013795"/>
    </source>
</evidence>
<keyword evidence="9 12" id="KW-0256">Endoplasmic reticulum</keyword>
<comment type="pathway">
    <text evidence="2 12">Glycolipid biosynthesis; glycosylphosphatidylinositol-anchor biosynthesis.</text>
</comment>
<dbReference type="Pfam" id="PF04188">
    <property type="entry name" value="Mannosyl_trans2"/>
    <property type="match status" value="1"/>
</dbReference>
<feature type="transmembrane region" description="Helical" evidence="12">
    <location>
        <begin position="306"/>
        <end position="326"/>
    </location>
</feature>
<dbReference type="GeneID" id="19279216"/>
<comment type="similarity">
    <text evidence="3 12">Belongs to the PIGV family.</text>
</comment>
<feature type="transmembrane region" description="Helical" evidence="12">
    <location>
        <begin position="169"/>
        <end position="186"/>
    </location>
</feature>
<feature type="transmembrane region" description="Helical" evidence="12">
    <location>
        <begin position="347"/>
        <end position="369"/>
    </location>
</feature>
<evidence type="ECO:0000256" key="3">
    <source>
        <dbReference type="ARBA" id="ARBA00008698"/>
    </source>
</evidence>
<dbReference type="AlphaFoldDB" id="W3WMG7"/>
<dbReference type="GO" id="GO:0031501">
    <property type="term" value="C:mannosyltransferase complex"/>
    <property type="evidence" value="ECO:0007669"/>
    <property type="project" value="TreeGrafter"/>
</dbReference>
<dbReference type="InParanoid" id="W3WMG7"/>
<dbReference type="GO" id="GO:0005789">
    <property type="term" value="C:endoplasmic reticulum membrane"/>
    <property type="evidence" value="ECO:0007669"/>
    <property type="project" value="UniProtKB-SubCell"/>
</dbReference>
<dbReference type="InterPro" id="IPR007315">
    <property type="entry name" value="PIG-V/Gpi18"/>
</dbReference>
<dbReference type="eggNOG" id="KOG2647">
    <property type="taxonomic scope" value="Eukaryota"/>
</dbReference>
<keyword evidence="7 12" id="KW-0808">Transferase</keyword>
<feature type="transmembrane region" description="Helical" evidence="12">
    <location>
        <begin position="115"/>
        <end position="133"/>
    </location>
</feature>
<reference evidence="14" key="1">
    <citation type="journal article" date="2015" name="BMC Genomics">
        <title>Genomic and transcriptomic analysis of the endophytic fungus Pestalotiopsis fici reveals its lifestyle and high potential for synthesis of natural products.</title>
        <authorList>
            <person name="Wang X."/>
            <person name="Zhang X."/>
            <person name="Liu L."/>
            <person name="Xiang M."/>
            <person name="Wang W."/>
            <person name="Sun X."/>
            <person name="Che Y."/>
            <person name="Guo L."/>
            <person name="Liu G."/>
            <person name="Guo L."/>
            <person name="Wang C."/>
            <person name="Yin W.B."/>
            <person name="Stadler M."/>
            <person name="Zhang X."/>
            <person name="Liu X."/>
        </authorList>
    </citation>
    <scope>NUCLEOTIDE SEQUENCE [LARGE SCALE GENOMIC DNA]</scope>
    <source>
        <strain evidence="14">W106-1 / CGMCC3.15140</strain>
    </source>
</reference>